<dbReference type="EMBL" id="JAVFWL010000005">
    <property type="protein sequence ID" value="KAK6755305.1"/>
    <property type="molecule type" value="Genomic_DNA"/>
</dbReference>
<reference evidence="1 2" key="1">
    <citation type="submission" date="2023-08" db="EMBL/GenBank/DDBJ databases">
        <title>A Necator americanus chromosomal reference genome.</title>
        <authorList>
            <person name="Ilik V."/>
            <person name="Petrzelkova K.J."/>
            <person name="Pardy F."/>
            <person name="Fuh T."/>
            <person name="Niatou-Singa F.S."/>
            <person name="Gouil Q."/>
            <person name="Baker L."/>
            <person name="Ritchie M.E."/>
            <person name="Jex A.R."/>
            <person name="Gazzola D."/>
            <person name="Li H."/>
            <person name="Toshio Fujiwara R."/>
            <person name="Zhan B."/>
            <person name="Aroian R.V."/>
            <person name="Pafco B."/>
            <person name="Schwarz E.M."/>
        </authorList>
    </citation>
    <scope>NUCLEOTIDE SEQUENCE [LARGE SCALE GENOMIC DNA]</scope>
    <source>
        <strain evidence="1 2">Aroian</strain>
        <tissue evidence="1">Whole animal</tissue>
    </source>
</reference>
<organism evidence="1 2">
    <name type="scientific">Necator americanus</name>
    <name type="common">Human hookworm</name>
    <dbReference type="NCBI Taxonomy" id="51031"/>
    <lineage>
        <taxon>Eukaryota</taxon>
        <taxon>Metazoa</taxon>
        <taxon>Ecdysozoa</taxon>
        <taxon>Nematoda</taxon>
        <taxon>Chromadorea</taxon>
        <taxon>Rhabditida</taxon>
        <taxon>Rhabditina</taxon>
        <taxon>Rhabditomorpha</taxon>
        <taxon>Strongyloidea</taxon>
        <taxon>Ancylostomatidae</taxon>
        <taxon>Bunostominae</taxon>
        <taxon>Necator</taxon>
    </lineage>
</organism>
<evidence type="ECO:0000313" key="2">
    <source>
        <dbReference type="Proteomes" id="UP001303046"/>
    </source>
</evidence>
<protein>
    <submittedName>
        <fullName evidence="1">Uncharacterized protein</fullName>
    </submittedName>
</protein>
<sequence length="102" mass="11829">MVRMTTLCVRHTYACTEVAIEDLIMHTRKIGVNGLTQTRHRHRPDSVYDTGEALFLKTCKSRGVDEVHVFVNKSMMTIASVEQLKTRIGRLRMRRSKRQIGR</sequence>
<name>A0ABR1DY58_NECAM</name>
<evidence type="ECO:0000313" key="1">
    <source>
        <dbReference type="EMBL" id="KAK6755305.1"/>
    </source>
</evidence>
<accession>A0ABR1DY58</accession>
<gene>
    <name evidence="1" type="primary">Necator_chrV.g18754</name>
    <name evidence="1" type="ORF">RB195_013963</name>
</gene>
<dbReference type="Proteomes" id="UP001303046">
    <property type="component" value="Unassembled WGS sequence"/>
</dbReference>
<keyword evidence="2" id="KW-1185">Reference proteome</keyword>
<proteinExistence type="predicted"/>
<comment type="caution">
    <text evidence="1">The sequence shown here is derived from an EMBL/GenBank/DDBJ whole genome shotgun (WGS) entry which is preliminary data.</text>
</comment>